<evidence type="ECO:0000256" key="11">
    <source>
        <dbReference type="ARBA" id="ARBA00023014"/>
    </source>
</evidence>
<keyword evidence="12" id="KW-0234">DNA repair</keyword>
<dbReference type="SUPFAM" id="SSF48150">
    <property type="entry name" value="DNA-glycosylase"/>
    <property type="match status" value="1"/>
</dbReference>
<evidence type="ECO:0000256" key="7">
    <source>
        <dbReference type="ARBA" id="ARBA00022723"/>
    </source>
</evidence>
<keyword evidence="11" id="KW-0411">Iron-sulfur</keyword>
<name>A0A7C3IIY6_9SPIR</name>
<dbReference type="CDD" id="cd00056">
    <property type="entry name" value="ENDO3c"/>
    <property type="match status" value="1"/>
</dbReference>
<dbReference type="GO" id="GO:0051536">
    <property type="term" value="F:iron-sulfur cluster binding"/>
    <property type="evidence" value="ECO:0007669"/>
    <property type="project" value="UniProtKB-KW"/>
</dbReference>
<protein>
    <recommendedName>
        <fullName evidence="6">Adenine DNA glycosylase</fullName>
        <ecNumber evidence="5">3.2.2.31</ecNumber>
    </recommendedName>
</protein>
<evidence type="ECO:0000256" key="2">
    <source>
        <dbReference type="ARBA" id="ARBA00001966"/>
    </source>
</evidence>
<dbReference type="GO" id="GO:0034039">
    <property type="term" value="F:8-oxo-7,8-dihydroguanine DNA N-glycosylase activity"/>
    <property type="evidence" value="ECO:0007669"/>
    <property type="project" value="TreeGrafter"/>
</dbReference>
<keyword evidence="10" id="KW-0408">Iron</keyword>
<dbReference type="GO" id="GO:0035485">
    <property type="term" value="F:adenine/guanine mispair binding"/>
    <property type="evidence" value="ECO:0007669"/>
    <property type="project" value="TreeGrafter"/>
</dbReference>
<dbReference type="Gene3D" id="1.10.1670.10">
    <property type="entry name" value="Helix-hairpin-Helix base-excision DNA repair enzymes (C-terminal)"/>
    <property type="match status" value="1"/>
</dbReference>
<evidence type="ECO:0000256" key="4">
    <source>
        <dbReference type="ARBA" id="ARBA00008343"/>
    </source>
</evidence>
<dbReference type="GO" id="GO:0006284">
    <property type="term" value="P:base-excision repair"/>
    <property type="evidence" value="ECO:0007669"/>
    <property type="project" value="InterPro"/>
</dbReference>
<dbReference type="InterPro" id="IPR003265">
    <property type="entry name" value="HhH-GPD_domain"/>
</dbReference>
<dbReference type="Gene3D" id="1.10.340.30">
    <property type="entry name" value="Hypothetical protein, domain 2"/>
    <property type="match status" value="1"/>
</dbReference>
<feature type="coiled-coil region" evidence="14">
    <location>
        <begin position="245"/>
        <end position="272"/>
    </location>
</feature>
<dbReference type="SMART" id="SM00478">
    <property type="entry name" value="ENDO3c"/>
    <property type="match status" value="1"/>
</dbReference>
<evidence type="ECO:0000256" key="8">
    <source>
        <dbReference type="ARBA" id="ARBA00022763"/>
    </source>
</evidence>
<feature type="domain" description="HhH-GPD" evidence="15">
    <location>
        <begin position="49"/>
        <end position="197"/>
    </location>
</feature>
<organism evidence="16">
    <name type="scientific">Gracilinema caldarium</name>
    <dbReference type="NCBI Taxonomy" id="215591"/>
    <lineage>
        <taxon>Bacteria</taxon>
        <taxon>Pseudomonadati</taxon>
        <taxon>Spirochaetota</taxon>
        <taxon>Spirochaetia</taxon>
        <taxon>Spirochaetales</taxon>
        <taxon>Breznakiellaceae</taxon>
        <taxon>Gracilinema</taxon>
    </lineage>
</organism>
<evidence type="ECO:0000256" key="3">
    <source>
        <dbReference type="ARBA" id="ARBA00002933"/>
    </source>
</evidence>
<comment type="caution">
    <text evidence="16">The sequence shown here is derived from an EMBL/GenBank/DDBJ whole genome shotgun (WGS) entry which is preliminary data.</text>
</comment>
<dbReference type="GO" id="GO:0006298">
    <property type="term" value="P:mismatch repair"/>
    <property type="evidence" value="ECO:0007669"/>
    <property type="project" value="TreeGrafter"/>
</dbReference>
<keyword evidence="7" id="KW-0479">Metal-binding</keyword>
<comment type="cofactor">
    <cofactor evidence="2">
        <name>[4Fe-4S] cluster</name>
        <dbReference type="ChEBI" id="CHEBI:49883"/>
    </cofactor>
</comment>
<evidence type="ECO:0000256" key="14">
    <source>
        <dbReference type="SAM" id="Coils"/>
    </source>
</evidence>
<evidence type="ECO:0000256" key="9">
    <source>
        <dbReference type="ARBA" id="ARBA00022801"/>
    </source>
</evidence>
<comment type="similarity">
    <text evidence="4">Belongs to the Nth/MutY family.</text>
</comment>
<reference evidence="16" key="1">
    <citation type="journal article" date="2020" name="mSystems">
        <title>Genome- and Community-Level Interaction Insights into Carbon Utilization and Element Cycling Functions of Hydrothermarchaeota in Hydrothermal Sediment.</title>
        <authorList>
            <person name="Zhou Z."/>
            <person name="Liu Y."/>
            <person name="Xu W."/>
            <person name="Pan J."/>
            <person name="Luo Z.H."/>
            <person name="Li M."/>
        </authorList>
    </citation>
    <scope>NUCLEOTIDE SEQUENCE [LARGE SCALE GENOMIC DNA]</scope>
    <source>
        <strain evidence="16">SpSt-503</strain>
    </source>
</reference>
<evidence type="ECO:0000313" key="16">
    <source>
        <dbReference type="EMBL" id="HFH28967.1"/>
    </source>
</evidence>
<evidence type="ECO:0000256" key="13">
    <source>
        <dbReference type="ARBA" id="ARBA00023295"/>
    </source>
</evidence>
<dbReference type="GO" id="GO:0032357">
    <property type="term" value="F:oxidized purine DNA binding"/>
    <property type="evidence" value="ECO:0007669"/>
    <property type="project" value="TreeGrafter"/>
</dbReference>
<dbReference type="PANTHER" id="PTHR42944:SF1">
    <property type="entry name" value="ADENINE DNA GLYCOSYLASE"/>
    <property type="match status" value="1"/>
</dbReference>
<evidence type="ECO:0000256" key="1">
    <source>
        <dbReference type="ARBA" id="ARBA00000843"/>
    </source>
</evidence>
<dbReference type="InterPro" id="IPR004036">
    <property type="entry name" value="Endonuclease-III-like_CS2"/>
</dbReference>
<dbReference type="InterPro" id="IPR023170">
    <property type="entry name" value="HhH_base_excis_C"/>
</dbReference>
<evidence type="ECO:0000259" key="15">
    <source>
        <dbReference type="SMART" id="SM00478"/>
    </source>
</evidence>
<evidence type="ECO:0000256" key="6">
    <source>
        <dbReference type="ARBA" id="ARBA00022023"/>
    </source>
</evidence>
<dbReference type="PROSITE" id="PS01155">
    <property type="entry name" value="ENDONUCLEASE_III_2"/>
    <property type="match status" value="1"/>
</dbReference>
<dbReference type="Pfam" id="PF00633">
    <property type="entry name" value="HHH"/>
    <property type="match status" value="1"/>
</dbReference>
<dbReference type="InterPro" id="IPR044298">
    <property type="entry name" value="MIG/MutY"/>
</dbReference>
<keyword evidence="8" id="KW-0227">DNA damage</keyword>
<dbReference type="GO" id="GO:0000701">
    <property type="term" value="F:purine-specific mismatch base pair DNA N-glycosylase activity"/>
    <property type="evidence" value="ECO:0007669"/>
    <property type="project" value="UniProtKB-EC"/>
</dbReference>
<comment type="function">
    <text evidence="3">Adenine glycosylase active on G-A mispairs. MutY also corrects error-prone DNA synthesis past GO lesions which are due to the oxidatively damaged form of guanine: 7,8-dihydro-8-oxoguanine (8-oxo-dGTP).</text>
</comment>
<keyword evidence="13" id="KW-0326">Glycosidase</keyword>
<dbReference type="Pfam" id="PF00730">
    <property type="entry name" value="HhH-GPD"/>
    <property type="match status" value="1"/>
</dbReference>
<dbReference type="PANTHER" id="PTHR42944">
    <property type="entry name" value="ADENINE DNA GLYCOSYLASE"/>
    <property type="match status" value="1"/>
</dbReference>
<dbReference type="EMBL" id="DSVL01000171">
    <property type="protein sequence ID" value="HFH28967.1"/>
    <property type="molecule type" value="Genomic_DNA"/>
</dbReference>
<sequence>METNQYTLPSHDQLGSFREAVWANYREQGRTFPWRHIDNSWGVLLSEVMLQQTQTIRVIPYWLRWMEKWPTPEALASASMDEVLREWAGLGYNRRGRYLKLAAETITADFHGQVPRSLEELRTLPGIGPYTAGAILCFAYNEPVIFIETNIRSALLHFFFQDEKKVPDSQLLPILEQTLDRQNPRLWYYALMDYGAQLKKITPNPSRRSAHYSRQSPFKGSLREARGFIVRALAEKGPTSLESLAASTTISYERLKTALESLQKEQMVAEQSGLYHIQHS</sequence>
<dbReference type="GO" id="GO:0046872">
    <property type="term" value="F:metal ion binding"/>
    <property type="evidence" value="ECO:0007669"/>
    <property type="project" value="UniProtKB-KW"/>
</dbReference>
<comment type="catalytic activity">
    <reaction evidence="1">
        <text>Hydrolyzes free adenine bases from 7,8-dihydro-8-oxoguanine:adenine mismatched double-stranded DNA, leaving an apurinic site.</text>
        <dbReference type="EC" id="3.2.2.31"/>
    </reaction>
</comment>
<keyword evidence="9" id="KW-0378">Hydrolase</keyword>
<gene>
    <name evidence="16" type="ORF">ENS59_05575</name>
</gene>
<evidence type="ECO:0000256" key="10">
    <source>
        <dbReference type="ARBA" id="ARBA00023004"/>
    </source>
</evidence>
<keyword evidence="14" id="KW-0175">Coiled coil</keyword>
<evidence type="ECO:0000256" key="12">
    <source>
        <dbReference type="ARBA" id="ARBA00023204"/>
    </source>
</evidence>
<dbReference type="AlphaFoldDB" id="A0A7C3IIY6"/>
<dbReference type="InterPro" id="IPR000445">
    <property type="entry name" value="HhH_motif"/>
</dbReference>
<proteinExistence type="inferred from homology"/>
<dbReference type="EC" id="3.2.2.31" evidence="5"/>
<dbReference type="InterPro" id="IPR011257">
    <property type="entry name" value="DNA_glycosylase"/>
</dbReference>
<accession>A0A7C3IIY6</accession>
<evidence type="ECO:0000256" key="5">
    <source>
        <dbReference type="ARBA" id="ARBA00012045"/>
    </source>
</evidence>